<name>A0ABN9VYU0_9DINO</name>
<evidence type="ECO:0000256" key="1">
    <source>
        <dbReference type="SAM" id="SignalP"/>
    </source>
</evidence>
<comment type="caution">
    <text evidence="2">The sequence shown here is derived from an EMBL/GenBank/DDBJ whole genome shotgun (WGS) entry which is preliminary data.</text>
</comment>
<proteinExistence type="predicted"/>
<gene>
    <name evidence="2" type="ORF">PCOR1329_LOCUS62399</name>
</gene>
<evidence type="ECO:0000313" key="3">
    <source>
        <dbReference type="Proteomes" id="UP001189429"/>
    </source>
</evidence>
<evidence type="ECO:0000313" key="2">
    <source>
        <dbReference type="EMBL" id="CAK0878759.1"/>
    </source>
</evidence>
<organism evidence="2 3">
    <name type="scientific">Prorocentrum cordatum</name>
    <dbReference type="NCBI Taxonomy" id="2364126"/>
    <lineage>
        <taxon>Eukaryota</taxon>
        <taxon>Sar</taxon>
        <taxon>Alveolata</taxon>
        <taxon>Dinophyceae</taxon>
        <taxon>Prorocentrales</taxon>
        <taxon>Prorocentraceae</taxon>
        <taxon>Prorocentrum</taxon>
    </lineage>
</organism>
<feature type="chain" id="PRO_5046924738" evidence="1">
    <location>
        <begin position="20"/>
        <end position="318"/>
    </location>
</feature>
<reference evidence="2" key="1">
    <citation type="submission" date="2023-10" db="EMBL/GenBank/DDBJ databases">
        <authorList>
            <person name="Chen Y."/>
            <person name="Shah S."/>
            <person name="Dougan E. K."/>
            <person name="Thang M."/>
            <person name="Chan C."/>
        </authorList>
    </citation>
    <scope>NUCLEOTIDE SEQUENCE [LARGE SCALE GENOMIC DNA]</scope>
</reference>
<keyword evidence="3" id="KW-1185">Reference proteome</keyword>
<protein>
    <submittedName>
        <fullName evidence="2">Uncharacterized protein</fullName>
    </submittedName>
</protein>
<dbReference type="Proteomes" id="UP001189429">
    <property type="component" value="Unassembled WGS sequence"/>
</dbReference>
<keyword evidence="1" id="KW-0732">Signal</keyword>
<sequence length="318" mass="34701">MAMRVVLPMSLLPVASTLGAHDTVRAHSNATKTRSGSCDCLSFADVYYTEKAWCGRANELYFLSKNGFSASYAATEPITGLPHKVCADMFKNFNHGACLNIDLYPFPEDEKSGKQWCYVSNDCADLNGGGYATNAEGFAQSSWHNLQTASFQQWKICDPTEANTEAMMVKPVTTVVEIGKASDVPLSRLLRLSYPAVNISWGEAKFLWDAINEEYAADRTITEMVDAIPPISGWGSEIEGAHARLREIAKSEQGTILDSPGHGDNFHVVQGRAAYAVTRTPLGNMAYLGGHFSKEYDVTCLVGCAEPEARDAVDLETM</sequence>
<feature type="signal peptide" evidence="1">
    <location>
        <begin position="1"/>
        <end position="19"/>
    </location>
</feature>
<dbReference type="EMBL" id="CAUYUJ010017880">
    <property type="protein sequence ID" value="CAK0878759.1"/>
    <property type="molecule type" value="Genomic_DNA"/>
</dbReference>
<accession>A0ABN9VYU0</accession>